<evidence type="ECO:0000313" key="3">
    <source>
        <dbReference type="Proteomes" id="UP000001231"/>
    </source>
</evidence>
<dbReference type="HOGENOM" id="CLU_026234_0_1_6"/>
<dbReference type="PANTHER" id="PTHR45398:SF1">
    <property type="entry name" value="ENZYME, PUTATIVE (JCVI)-RELATED"/>
    <property type="match status" value="1"/>
</dbReference>
<dbReference type="EMBL" id="CP001707">
    <property type="protein sequence ID" value="ACV27985.1"/>
    <property type="molecule type" value="Genomic_DNA"/>
</dbReference>
<keyword evidence="3" id="KW-1185">Reference proteome</keyword>
<dbReference type="SUPFAM" id="SSF56801">
    <property type="entry name" value="Acetyl-CoA synthetase-like"/>
    <property type="match status" value="1"/>
</dbReference>
<dbReference type="Gene3D" id="3.30.300.30">
    <property type="match status" value="1"/>
</dbReference>
<dbReference type="AlphaFoldDB" id="C7R9W6"/>
<dbReference type="InParanoid" id="C7R9W6"/>
<evidence type="ECO:0000259" key="1">
    <source>
        <dbReference type="Pfam" id="PF00501"/>
    </source>
</evidence>
<sequence>MIDSVNKFQQLLTQNHHYDVACDKSHSYSHSQFLKDVTQCSANISELPHQSYLLFVDNSYDFAVNFIALLILQKDIVLTANNKPEWLTHIKPNFDAAIGEVSLDSVLPSKHFSSNSGLNSPDTLIVPTTLNSTVVFFTSGSTSKPKSISKSINQILTEVSVIESVFGSSVTHCQFLSTVSQHHIYGLIFRLLWPLLYRHTFYADIVLYQEQLKSLCQDKKAICLISSPAFLSRQDLNLGTVSLKQCFSSGSLLNHASAQTACHQLGVFPTEVFGSTETGGIGYRNQNNSNDVWTLFPNITIHKQANQPAILSTPYLNQTILLDDDLELLSDHQFKLLGRMDRIVKIEEKRVSLDAIEHTLTSSLFIEEAKVVVLQHHRTYLGAIIVLSEQGRELLNQYNKKHLNQLFKLQLAETYESVAIPRKWRYLECLPYNTQGKLTLEQLTALF</sequence>
<organism evidence="2 3">
    <name type="scientific">Kangiella koreensis (strain DSM 16069 / JCM 12317 / KCTC 12182 / SW-125)</name>
    <dbReference type="NCBI Taxonomy" id="523791"/>
    <lineage>
        <taxon>Bacteria</taxon>
        <taxon>Pseudomonadati</taxon>
        <taxon>Pseudomonadota</taxon>
        <taxon>Gammaproteobacteria</taxon>
        <taxon>Kangiellales</taxon>
        <taxon>Kangiellaceae</taxon>
        <taxon>Kangiella</taxon>
    </lineage>
</organism>
<gene>
    <name evidence="2" type="ordered locus">Kkor_2577</name>
</gene>
<dbReference type="RefSeq" id="WP_015781590.1">
    <property type="nucleotide sequence ID" value="NC_013166.1"/>
</dbReference>
<proteinExistence type="predicted"/>
<dbReference type="InterPro" id="IPR042099">
    <property type="entry name" value="ANL_N_sf"/>
</dbReference>
<accession>C7R9W6</accession>
<dbReference type="InterPro" id="IPR000873">
    <property type="entry name" value="AMP-dep_synth/lig_dom"/>
</dbReference>
<protein>
    <recommendedName>
        <fullName evidence="1">AMP-dependent synthetase/ligase domain-containing protein</fullName>
    </recommendedName>
</protein>
<dbReference type="Pfam" id="PF00501">
    <property type="entry name" value="AMP-binding"/>
    <property type="match status" value="1"/>
</dbReference>
<evidence type="ECO:0000313" key="2">
    <source>
        <dbReference type="EMBL" id="ACV27985.1"/>
    </source>
</evidence>
<dbReference type="Proteomes" id="UP000001231">
    <property type="component" value="Chromosome"/>
</dbReference>
<reference evidence="2 3" key="1">
    <citation type="journal article" date="2009" name="Stand. Genomic Sci.">
        <title>Complete genome sequence of Kangiella koreensis type strain (SW-125).</title>
        <authorList>
            <person name="Han C."/>
            <person name="Sikorski J."/>
            <person name="Lapidus A."/>
            <person name="Nolan M."/>
            <person name="Glavina Del Rio T."/>
            <person name="Tice H."/>
            <person name="Cheng J.F."/>
            <person name="Lucas S."/>
            <person name="Chen F."/>
            <person name="Copeland A."/>
            <person name="Ivanova N."/>
            <person name="Mavromatis K."/>
            <person name="Ovchinnikova G."/>
            <person name="Pati A."/>
            <person name="Bruce D."/>
            <person name="Goodwin L."/>
            <person name="Pitluck S."/>
            <person name="Chen A."/>
            <person name="Palaniappan K."/>
            <person name="Land M."/>
            <person name="Hauser L."/>
            <person name="Chang Y.J."/>
            <person name="Jeffries C.D."/>
            <person name="Chain P."/>
            <person name="Saunders E."/>
            <person name="Brettin T."/>
            <person name="Goker M."/>
            <person name="Tindall B.J."/>
            <person name="Bristow J."/>
            <person name="Eisen J.A."/>
            <person name="Markowitz V."/>
            <person name="Hugenholtz P."/>
            <person name="Kyrpides N.C."/>
            <person name="Klenk H.P."/>
            <person name="Detter J.C."/>
        </authorList>
    </citation>
    <scope>NUCLEOTIDE SEQUENCE [LARGE SCALE GENOMIC DNA]</scope>
    <source>
        <strain evidence="3">DSM 16069 / KCTC 12182 / SW-125</strain>
    </source>
</reference>
<dbReference type="Gene3D" id="3.40.50.12780">
    <property type="entry name" value="N-terminal domain of ligase-like"/>
    <property type="match status" value="1"/>
</dbReference>
<dbReference type="eggNOG" id="COG0318">
    <property type="taxonomic scope" value="Bacteria"/>
</dbReference>
<dbReference type="STRING" id="523791.Kkor_2577"/>
<dbReference type="PANTHER" id="PTHR45398">
    <property type="match status" value="1"/>
</dbReference>
<dbReference type="KEGG" id="kko:Kkor_2577"/>
<name>C7R9W6_KANKD</name>
<dbReference type="InterPro" id="IPR045851">
    <property type="entry name" value="AMP-bd_C_sf"/>
</dbReference>
<feature type="domain" description="AMP-dependent synthetase/ligase" evidence="1">
    <location>
        <begin position="132"/>
        <end position="295"/>
    </location>
</feature>